<dbReference type="AlphaFoldDB" id="A0A6A4P9F6"/>
<comment type="caution">
    <text evidence="1">The sequence shown here is derived from an EMBL/GenBank/DDBJ whole genome shotgun (WGS) entry which is preliminary data.</text>
</comment>
<proteinExistence type="predicted"/>
<organism evidence="1 2">
    <name type="scientific">Lupinus albus</name>
    <name type="common">White lupine</name>
    <name type="synonym">Lupinus termis</name>
    <dbReference type="NCBI Taxonomy" id="3870"/>
    <lineage>
        <taxon>Eukaryota</taxon>
        <taxon>Viridiplantae</taxon>
        <taxon>Streptophyta</taxon>
        <taxon>Embryophyta</taxon>
        <taxon>Tracheophyta</taxon>
        <taxon>Spermatophyta</taxon>
        <taxon>Magnoliopsida</taxon>
        <taxon>eudicotyledons</taxon>
        <taxon>Gunneridae</taxon>
        <taxon>Pentapetalae</taxon>
        <taxon>rosids</taxon>
        <taxon>fabids</taxon>
        <taxon>Fabales</taxon>
        <taxon>Fabaceae</taxon>
        <taxon>Papilionoideae</taxon>
        <taxon>50 kb inversion clade</taxon>
        <taxon>genistoids sensu lato</taxon>
        <taxon>core genistoids</taxon>
        <taxon>Genisteae</taxon>
        <taxon>Lupinus</taxon>
    </lineage>
</organism>
<evidence type="ECO:0000313" key="2">
    <source>
        <dbReference type="Proteomes" id="UP000447434"/>
    </source>
</evidence>
<sequence>MILLPIFKNSMPRKYASSPKSVISNSDLSLCFNSCMSASLLPVMTKSSTYRHSRITPPSLLLCT</sequence>
<dbReference type="Proteomes" id="UP000447434">
    <property type="component" value="Chromosome 16"/>
</dbReference>
<reference evidence="2" key="1">
    <citation type="journal article" date="2020" name="Nat. Commun.">
        <title>Genome sequence of the cluster root forming white lupin.</title>
        <authorList>
            <person name="Hufnagel B."/>
            <person name="Marques A."/>
            <person name="Soriano A."/>
            <person name="Marques L."/>
            <person name="Divol F."/>
            <person name="Doumas P."/>
            <person name="Sallet E."/>
            <person name="Mancinotti D."/>
            <person name="Carrere S."/>
            <person name="Marande W."/>
            <person name="Arribat S."/>
            <person name="Keller J."/>
            <person name="Huneau C."/>
            <person name="Blein T."/>
            <person name="Aime D."/>
            <person name="Laguerre M."/>
            <person name="Taylor J."/>
            <person name="Schubert V."/>
            <person name="Nelson M."/>
            <person name="Geu-Flores F."/>
            <person name="Crespi M."/>
            <person name="Gallardo-Guerrero K."/>
            <person name="Delaux P.-M."/>
            <person name="Salse J."/>
            <person name="Berges H."/>
            <person name="Guyot R."/>
            <person name="Gouzy J."/>
            <person name="Peret B."/>
        </authorList>
    </citation>
    <scope>NUCLEOTIDE SEQUENCE [LARGE SCALE GENOMIC DNA]</scope>
    <source>
        <strain evidence="2">cv. Amiga</strain>
    </source>
</reference>
<evidence type="ECO:0000313" key="1">
    <source>
        <dbReference type="EMBL" id="KAE9596529.1"/>
    </source>
</evidence>
<name>A0A6A4P9F6_LUPAL</name>
<keyword evidence="2" id="KW-1185">Reference proteome</keyword>
<gene>
    <name evidence="1" type="ORF">Lalb_Chr16g0377021</name>
</gene>
<dbReference type="EMBL" id="WOCE01000016">
    <property type="protein sequence ID" value="KAE9596529.1"/>
    <property type="molecule type" value="Genomic_DNA"/>
</dbReference>
<protein>
    <submittedName>
        <fullName evidence="1">Uncharacterized protein</fullName>
    </submittedName>
</protein>
<accession>A0A6A4P9F6</accession>